<dbReference type="GO" id="GO:0008270">
    <property type="term" value="F:zinc ion binding"/>
    <property type="evidence" value="ECO:0007669"/>
    <property type="project" value="UniProtKB-KW"/>
</dbReference>
<evidence type="ECO:0000256" key="1">
    <source>
        <dbReference type="ARBA" id="ARBA00004123"/>
    </source>
</evidence>
<accession>A0A8H3D650</accession>
<dbReference type="PANTHER" id="PTHR46481:SF10">
    <property type="entry name" value="ZINC FINGER BED DOMAIN-CONTAINING PROTEIN 39"/>
    <property type="match status" value="1"/>
</dbReference>
<feature type="non-terminal residue" evidence="8">
    <location>
        <position position="1"/>
    </location>
</feature>
<feature type="region of interest" description="Disordered" evidence="6">
    <location>
        <begin position="1"/>
        <end position="88"/>
    </location>
</feature>
<name>A0A8H3D650_9AGAM</name>
<feature type="domain" description="HAT C-terminal dimerisation" evidence="7">
    <location>
        <begin position="792"/>
        <end position="862"/>
    </location>
</feature>
<evidence type="ECO:0000259" key="7">
    <source>
        <dbReference type="Pfam" id="PF05699"/>
    </source>
</evidence>
<protein>
    <recommendedName>
        <fullName evidence="7">HAT C-terminal dimerisation domain-containing protein</fullName>
    </recommendedName>
</protein>
<gene>
    <name evidence="8" type="ORF">RDB_LOCUS107319</name>
</gene>
<dbReference type="PANTHER" id="PTHR46481">
    <property type="entry name" value="ZINC FINGER BED DOMAIN-CONTAINING PROTEIN 4"/>
    <property type="match status" value="1"/>
</dbReference>
<comment type="caution">
    <text evidence="8">The sequence shown here is derived from an EMBL/GenBank/DDBJ whole genome shotgun (WGS) entry which is preliminary data.</text>
</comment>
<dbReference type="AlphaFoldDB" id="A0A8H3D650"/>
<dbReference type="EMBL" id="CAJMWZ010005842">
    <property type="protein sequence ID" value="CAE6511697.1"/>
    <property type="molecule type" value="Genomic_DNA"/>
</dbReference>
<dbReference type="SUPFAM" id="SSF53098">
    <property type="entry name" value="Ribonuclease H-like"/>
    <property type="match status" value="1"/>
</dbReference>
<evidence type="ECO:0000313" key="8">
    <source>
        <dbReference type="EMBL" id="CAE6511697.1"/>
    </source>
</evidence>
<keyword evidence="4" id="KW-0862">Zinc</keyword>
<sequence>MSIPLSADSGGGIPPLVPRSLGAMSSPDMAPSSVPISSPLVSGGDSEAVSGSTAPLVGAPNAATLPTNGTSKKRKKGPTTTNTLTPLDAANFSARQKLVNDRIQALQVVLDAAESSPPTMVANQSTAETKTKALYSAARDVWGFIRGWHSRDIIPPGDVSCIIKEDAEWQASLDYATLCHPTGDCVRCVPCLALFGVTKTWANNSGGVTGTLRDHLVDAHPVLYYAKCHEKGLKERLTNSDSDMVDIPPEFTDSGFVDHMLQWIISDDQPMNVVEKEEFRELLIYCGQGRIRDQDIPHRDKLTAAAWAMYLLEKEKIDDEMKSAQGAISLMSDLWTDTNRRSFMAITAHYINNSGSLVDQLIAFHKINGHHTGANVGHALFEVLQESGITNKIGYITLDNASNNNTLMEELANSLQAYGAEFDPEKNHIWCFPHVINLAVQMIIKELANAAVMFRADGPGLPISEDGEHYLRALESNPIEVCRSSVSACRSSGLRREGLREVIKAGNHAAHFRLPGGAPYVVPLLQLLCDMPVRWSSTYNMLRCYLELYPAIVKYAFRVHREIHIPILSHKQYEVLQDIVSILKVAHNAQELLSAEKTPTLALAFPVYETIIDAWEQYSVAILELSHAIECSIRKVTEYINRTQDAPVHALVMAINPTLKLDWTRAVEELTLVDSRTRAHRMPNKAHEAELTVKREMLHIHQALGGSLRGYQLLTQASGATVCRASERGRLQTQGTFDLMEDTHESQSNNPGTQAALELQSAPSTPSNPFASIEEEFVHYMSAGTTTWTAESEQIGSVKLVEYWKVHQYTYPLLYHIAMNILPAQASSVSSERVFSSSKKTCTSKCSRLSAESMEYLQVLKHLLVRRRRTRGAAISQDDWVFDFV</sequence>
<evidence type="ECO:0000256" key="3">
    <source>
        <dbReference type="ARBA" id="ARBA00022771"/>
    </source>
</evidence>
<proteinExistence type="predicted"/>
<dbReference type="InterPro" id="IPR012337">
    <property type="entry name" value="RNaseH-like_sf"/>
</dbReference>
<evidence type="ECO:0000256" key="2">
    <source>
        <dbReference type="ARBA" id="ARBA00022723"/>
    </source>
</evidence>
<evidence type="ECO:0000256" key="6">
    <source>
        <dbReference type="SAM" id="MobiDB-lite"/>
    </source>
</evidence>
<keyword evidence="2" id="KW-0479">Metal-binding</keyword>
<comment type="subcellular location">
    <subcellularLocation>
        <location evidence="1">Nucleus</location>
    </subcellularLocation>
</comment>
<feature type="compositionally biased region" description="Low complexity" evidence="6">
    <location>
        <begin position="31"/>
        <end position="42"/>
    </location>
</feature>
<dbReference type="InterPro" id="IPR052035">
    <property type="entry name" value="ZnF_BED_domain_contain"/>
</dbReference>
<reference evidence="8" key="1">
    <citation type="submission" date="2021-01" db="EMBL/GenBank/DDBJ databases">
        <authorList>
            <person name="Kaushik A."/>
        </authorList>
    </citation>
    <scope>NUCLEOTIDE SEQUENCE</scope>
    <source>
        <strain evidence="8">Type strain: AG8-Rh-89/</strain>
    </source>
</reference>
<dbReference type="Pfam" id="PF05699">
    <property type="entry name" value="Dimer_Tnp_hAT"/>
    <property type="match status" value="1"/>
</dbReference>
<dbReference type="InterPro" id="IPR008906">
    <property type="entry name" value="HATC_C_dom"/>
</dbReference>
<dbReference type="GO" id="GO:0046983">
    <property type="term" value="F:protein dimerization activity"/>
    <property type="evidence" value="ECO:0007669"/>
    <property type="project" value="InterPro"/>
</dbReference>
<keyword evidence="5" id="KW-0539">Nucleus</keyword>
<evidence type="ECO:0000256" key="5">
    <source>
        <dbReference type="ARBA" id="ARBA00023242"/>
    </source>
</evidence>
<evidence type="ECO:0000313" key="9">
    <source>
        <dbReference type="Proteomes" id="UP000663850"/>
    </source>
</evidence>
<keyword evidence="3" id="KW-0863">Zinc-finger</keyword>
<dbReference type="GO" id="GO:0005634">
    <property type="term" value="C:nucleus"/>
    <property type="evidence" value="ECO:0007669"/>
    <property type="project" value="UniProtKB-SubCell"/>
</dbReference>
<dbReference type="Proteomes" id="UP000663850">
    <property type="component" value="Unassembled WGS sequence"/>
</dbReference>
<organism evidence="8 9">
    <name type="scientific">Rhizoctonia solani</name>
    <dbReference type="NCBI Taxonomy" id="456999"/>
    <lineage>
        <taxon>Eukaryota</taxon>
        <taxon>Fungi</taxon>
        <taxon>Dikarya</taxon>
        <taxon>Basidiomycota</taxon>
        <taxon>Agaricomycotina</taxon>
        <taxon>Agaricomycetes</taxon>
        <taxon>Cantharellales</taxon>
        <taxon>Ceratobasidiaceae</taxon>
        <taxon>Rhizoctonia</taxon>
    </lineage>
</organism>
<evidence type="ECO:0000256" key="4">
    <source>
        <dbReference type="ARBA" id="ARBA00022833"/>
    </source>
</evidence>